<dbReference type="Pfam" id="PF13076">
    <property type="entry name" value="Fur_reg_FbpA"/>
    <property type="match status" value="1"/>
</dbReference>
<dbReference type="KEGG" id="bmp:NG74_01367"/>
<dbReference type="RefSeq" id="WP_015388327.1">
    <property type="nucleotide sequence ID" value="NZ_BDDG01000002.1"/>
</dbReference>
<accession>A0A1D9PIG6</accession>
<dbReference type="InterPro" id="IPR025072">
    <property type="entry name" value="Fur_reg_FbpA"/>
</dbReference>
<dbReference type="AlphaFoldDB" id="A0A1D9PIG6"/>
<evidence type="ECO:0000313" key="1">
    <source>
        <dbReference type="EMBL" id="QOY25343.1"/>
    </source>
</evidence>
<accession>A0A2D3DM74</accession>
<gene>
    <name evidence="1" type="primary">ykoL</name>
    <name evidence="1" type="ORF">BACVE_000271</name>
</gene>
<evidence type="ECO:0000313" key="2">
    <source>
        <dbReference type="Proteomes" id="UP000587477"/>
    </source>
</evidence>
<reference evidence="2" key="1">
    <citation type="submission" date="2020-10" db="EMBL/GenBank/DDBJ databases">
        <title>Complete genome sequence of Bacillus velezensis NST6.</title>
        <authorList>
            <person name="Choi J."/>
        </authorList>
    </citation>
    <scope>NUCLEOTIDE SEQUENCE [LARGE SCALE GENOMIC DNA]</scope>
    <source>
        <strain evidence="2">NST6</strain>
    </source>
</reference>
<dbReference type="EMBL" id="CP063687">
    <property type="protein sequence ID" value="QOY25343.1"/>
    <property type="molecule type" value="Genomic_DNA"/>
</dbReference>
<name>A0A1D9PIG6_BACVE</name>
<sequence length="60" mass="7326">MSHLLQNALDKERNHYSKKLLQIGVYTKEILNSMTITELRKEYAYFFRNIPYKERNPYTN</sequence>
<organism evidence="1 2">
    <name type="scientific">Bacillus velezensis</name>
    <dbReference type="NCBI Taxonomy" id="492670"/>
    <lineage>
        <taxon>Bacteria</taxon>
        <taxon>Bacillati</taxon>
        <taxon>Bacillota</taxon>
        <taxon>Bacilli</taxon>
        <taxon>Bacillales</taxon>
        <taxon>Bacillaceae</taxon>
        <taxon>Bacillus</taxon>
        <taxon>Bacillus amyloliquefaciens group</taxon>
    </lineage>
</organism>
<dbReference type="Proteomes" id="UP000587477">
    <property type="component" value="Chromosome"/>
</dbReference>
<proteinExistence type="predicted"/>
<protein>
    <submittedName>
        <fullName evidence="1">Stress response protein YkoL</fullName>
    </submittedName>
</protein>
<dbReference type="STRING" id="1155777.BANAU_1251"/>